<evidence type="ECO:0000256" key="5">
    <source>
        <dbReference type="ARBA" id="ARBA00023242"/>
    </source>
</evidence>
<proteinExistence type="predicted"/>
<dbReference type="PANTHER" id="PTHR47660:SF2">
    <property type="entry name" value="TRANSCRIPTION FACTOR WITH C2H2 AND ZN(2)-CYS(6) DNA BINDING DOMAIN (EUROFUNG)"/>
    <property type="match status" value="1"/>
</dbReference>
<dbReference type="PANTHER" id="PTHR47660">
    <property type="entry name" value="TRANSCRIPTION FACTOR WITH C2H2 AND ZN(2)-CYS(6) DNA BINDING DOMAIN (EUROFUNG)-RELATED-RELATED"/>
    <property type="match status" value="1"/>
</dbReference>
<keyword evidence="7" id="KW-1185">Reference proteome</keyword>
<dbReference type="GO" id="GO:0046872">
    <property type="term" value="F:metal ion binding"/>
    <property type="evidence" value="ECO:0007669"/>
    <property type="project" value="UniProtKB-KW"/>
</dbReference>
<gene>
    <name evidence="6" type="ORF">EAE97_001777</name>
</gene>
<keyword evidence="4" id="KW-0804">Transcription</keyword>
<sequence>MGGFEEIAASNLLRELTGMHLYISFNQLELFAGQEGPEEALAVYPTLHTWFQSESSRHAVWNAGQVLRCMRAIPVGALHIFHAIACYHASLCLCIYGIISKRSTSQATSPEPTSPETSVLLVDGEETLSTRRWIQLGFGTPVISMSPTSSDMSAQPEETTALSSANITMNVAIEIIRKKFRELLDIEPRLVGNICRLMQTIGNMDQTGLFGSRDAPQ</sequence>
<evidence type="ECO:0000256" key="3">
    <source>
        <dbReference type="ARBA" id="ARBA00023015"/>
    </source>
</evidence>
<comment type="caution">
    <text evidence="6">The sequence shown here is derived from an EMBL/GenBank/DDBJ whole genome shotgun (WGS) entry which is preliminary data.</text>
</comment>
<dbReference type="AlphaFoldDB" id="A0A9P5ISI3"/>
<keyword evidence="3" id="KW-0805">Transcription regulation</keyword>
<organism evidence="6 7">
    <name type="scientific">Botrytis byssoidea</name>
    <dbReference type="NCBI Taxonomy" id="139641"/>
    <lineage>
        <taxon>Eukaryota</taxon>
        <taxon>Fungi</taxon>
        <taxon>Dikarya</taxon>
        <taxon>Ascomycota</taxon>
        <taxon>Pezizomycotina</taxon>
        <taxon>Leotiomycetes</taxon>
        <taxon>Helotiales</taxon>
        <taxon>Sclerotiniaceae</taxon>
        <taxon>Botrytis</taxon>
    </lineage>
</organism>
<evidence type="ECO:0000256" key="4">
    <source>
        <dbReference type="ARBA" id="ARBA00023163"/>
    </source>
</evidence>
<evidence type="ECO:0008006" key="8">
    <source>
        <dbReference type="Google" id="ProtNLM"/>
    </source>
</evidence>
<dbReference type="RefSeq" id="XP_038736846.1">
    <property type="nucleotide sequence ID" value="XM_038872288.1"/>
</dbReference>
<evidence type="ECO:0000313" key="6">
    <source>
        <dbReference type="EMBL" id="KAF7952280.1"/>
    </source>
</evidence>
<dbReference type="EMBL" id="RCSW01000003">
    <property type="protein sequence ID" value="KAF7952280.1"/>
    <property type="molecule type" value="Genomic_DNA"/>
</dbReference>
<evidence type="ECO:0000313" key="7">
    <source>
        <dbReference type="Proteomes" id="UP000710849"/>
    </source>
</evidence>
<dbReference type="GeneID" id="62145366"/>
<evidence type="ECO:0000256" key="1">
    <source>
        <dbReference type="ARBA" id="ARBA00022723"/>
    </source>
</evidence>
<keyword evidence="5" id="KW-0539">Nucleus</keyword>
<accession>A0A9P5ISI3</accession>
<keyword evidence="2" id="KW-0862">Zinc</keyword>
<keyword evidence="1" id="KW-0479">Metal-binding</keyword>
<evidence type="ECO:0000256" key="2">
    <source>
        <dbReference type="ARBA" id="ARBA00022833"/>
    </source>
</evidence>
<protein>
    <recommendedName>
        <fullName evidence="8">Transcription factor domain-containing protein</fullName>
    </recommendedName>
</protein>
<reference evidence="6 7" key="1">
    <citation type="journal article" date="2020" name="Genome Biol. Evol.">
        <title>Comparative genomics of Sclerotiniaceae.</title>
        <authorList>
            <person name="Valero Jimenez C.A."/>
            <person name="Steentjes M."/>
            <person name="Scholten O.E."/>
            <person name="Van Kan J.A.L."/>
        </authorList>
    </citation>
    <scope>NUCLEOTIDE SEQUENCE [LARGE SCALE GENOMIC DNA]</scope>
    <source>
        <strain evidence="6 7">MUCL 94</strain>
    </source>
</reference>
<name>A0A9P5ISI3_9HELO</name>
<dbReference type="Proteomes" id="UP000710849">
    <property type="component" value="Unassembled WGS sequence"/>
</dbReference>